<dbReference type="OrthoDB" id="7610693at2759"/>
<feature type="region of interest" description="Disordered" evidence="1">
    <location>
        <begin position="242"/>
        <end position="292"/>
    </location>
</feature>
<dbReference type="FunCoup" id="A0A1S4EVC0">
    <property type="interactions" value="9"/>
</dbReference>
<dbReference type="AlphaFoldDB" id="A0A1S4EVC0"/>
<feature type="compositionally biased region" description="Basic residues" evidence="1">
    <location>
        <begin position="254"/>
        <end position="272"/>
    </location>
</feature>
<feature type="compositionally biased region" description="Pro residues" evidence="1">
    <location>
        <begin position="338"/>
        <end position="350"/>
    </location>
</feature>
<proteinExistence type="predicted"/>
<reference evidence="2" key="2">
    <citation type="submission" date="2020-05" db="UniProtKB">
        <authorList>
            <consortium name="EnsemblMetazoa"/>
        </authorList>
    </citation>
    <scope>IDENTIFICATION</scope>
    <source>
        <strain evidence="2">LVP_AGWG</strain>
    </source>
</reference>
<dbReference type="EnsemblMetazoa" id="AAEL000260-RA">
    <property type="protein sequence ID" value="AAEL000260-PA"/>
    <property type="gene ID" value="AAEL000260"/>
</dbReference>
<reference evidence="2 3" key="1">
    <citation type="submission" date="2017-06" db="EMBL/GenBank/DDBJ databases">
        <title>Aedes aegypti genome working group (AGWG) sequencing and assembly.</title>
        <authorList>
            <consortium name="Aedes aegypti Genome Working Group (AGWG)"/>
            <person name="Matthews B.J."/>
        </authorList>
    </citation>
    <scope>NUCLEOTIDE SEQUENCE [LARGE SCALE GENOMIC DNA]</scope>
    <source>
        <strain evidence="2 3">LVP_AGWG</strain>
    </source>
</reference>
<dbReference type="InParanoid" id="A0A1S4EVC0"/>
<protein>
    <submittedName>
        <fullName evidence="2">Uncharacterized protein</fullName>
    </submittedName>
</protein>
<feature type="compositionally biased region" description="Pro residues" evidence="1">
    <location>
        <begin position="242"/>
        <end position="253"/>
    </location>
</feature>
<dbReference type="VEuPathDB" id="VectorBase:AAEL000260"/>
<evidence type="ECO:0000313" key="2">
    <source>
        <dbReference type="EnsemblMetazoa" id="AAEL000260-PA"/>
    </source>
</evidence>
<feature type="region of interest" description="Disordered" evidence="1">
    <location>
        <begin position="333"/>
        <end position="372"/>
    </location>
</feature>
<evidence type="ECO:0000256" key="1">
    <source>
        <dbReference type="SAM" id="MobiDB-lite"/>
    </source>
</evidence>
<gene>
    <name evidence="2" type="primary">5573746</name>
</gene>
<feature type="region of interest" description="Disordered" evidence="1">
    <location>
        <begin position="386"/>
        <end position="476"/>
    </location>
</feature>
<feature type="compositionally biased region" description="Polar residues" evidence="1">
    <location>
        <begin position="409"/>
        <end position="432"/>
    </location>
</feature>
<dbReference type="Proteomes" id="UP000008820">
    <property type="component" value="Chromosome 3"/>
</dbReference>
<organism evidence="2 3">
    <name type="scientific">Aedes aegypti</name>
    <name type="common">Yellowfever mosquito</name>
    <name type="synonym">Culex aegypti</name>
    <dbReference type="NCBI Taxonomy" id="7159"/>
    <lineage>
        <taxon>Eukaryota</taxon>
        <taxon>Metazoa</taxon>
        <taxon>Ecdysozoa</taxon>
        <taxon>Arthropoda</taxon>
        <taxon>Hexapoda</taxon>
        <taxon>Insecta</taxon>
        <taxon>Pterygota</taxon>
        <taxon>Neoptera</taxon>
        <taxon>Endopterygota</taxon>
        <taxon>Diptera</taxon>
        <taxon>Nematocera</taxon>
        <taxon>Culicoidea</taxon>
        <taxon>Culicidae</taxon>
        <taxon>Culicinae</taxon>
        <taxon>Aedini</taxon>
        <taxon>Aedes</taxon>
        <taxon>Stegomyia</taxon>
    </lineage>
</organism>
<keyword evidence="3" id="KW-1185">Reference proteome</keyword>
<feature type="compositionally biased region" description="Polar residues" evidence="1">
    <location>
        <begin position="460"/>
        <end position="472"/>
    </location>
</feature>
<sequence length="489" mass="54916">MMDYFAYLIANKTSAARTVKIRKIYINEDPTQEDTEPCPNCLARSQSSNVRYMYVNLQEAIYKCEAPNCMYPFQNFKFKNYTDNTVYVYTSAEETPPALEDFVGQSFPNNALSPVKHPPGQLPSMNESSLIDFGFNFFSPERSSSNSNRASEESPAKNASLNIFDSPSLSYKNLVQDFDTGFIDDILQDLNQSSTEKTSKPVLASPVRVVESKSKPGRQLKRCLQMFKETAVPSDVTFKVPPLPGAEIPSPPKIKPKKHSPLRRSKHARRTHLTSGGSSSEKVPKKRNLKPLEFIESINSMRPKAVASPEPEVKPSCNRRVENMLNFIERSMKNRQPKPLPATTPPPASPPKHSTKRPIESHRSYRKTHRYMSLSEAVLNDHRFEYSTSESEQEDAPETVPSPVKSEGDASSESVTSQEDTSSAPDHSSLPSFENLLMHIHPGEPKMQHQNFPPVGFRSAGSSPTRVPQWAQTPPRRIHSMESLCDLLE</sequence>
<evidence type="ECO:0000313" key="3">
    <source>
        <dbReference type="Proteomes" id="UP000008820"/>
    </source>
</evidence>
<name>A0A1S4EVC0_AEDAE</name>
<accession>A0A1S4EVC0</accession>